<dbReference type="GO" id="GO:1902600">
    <property type="term" value="P:proton transmembrane transport"/>
    <property type="evidence" value="ECO:0007669"/>
    <property type="project" value="InterPro"/>
</dbReference>
<feature type="transmembrane region" description="Helical" evidence="7">
    <location>
        <begin position="179"/>
        <end position="201"/>
    </location>
</feature>
<dbReference type="EMBL" id="MFFB01000018">
    <property type="protein sequence ID" value="OGE94415.1"/>
    <property type="molecule type" value="Genomic_DNA"/>
</dbReference>
<dbReference type="InterPro" id="IPR006153">
    <property type="entry name" value="Cation/H_exchanger_TM"/>
</dbReference>
<evidence type="ECO:0000256" key="2">
    <source>
        <dbReference type="ARBA" id="ARBA00005551"/>
    </source>
</evidence>
<evidence type="ECO:0000256" key="7">
    <source>
        <dbReference type="SAM" id="Phobius"/>
    </source>
</evidence>
<dbReference type="Pfam" id="PF00999">
    <property type="entry name" value="Na_H_Exchanger"/>
    <property type="match status" value="1"/>
</dbReference>
<feature type="transmembrane region" description="Helical" evidence="7">
    <location>
        <begin position="267"/>
        <end position="286"/>
    </location>
</feature>
<dbReference type="STRING" id="1817841.A3B10_01280"/>
<dbReference type="AlphaFoldDB" id="A0A1F5PWX2"/>
<gene>
    <name evidence="9" type="ORF">A3B10_01280</name>
</gene>
<dbReference type="Pfam" id="PF02254">
    <property type="entry name" value="TrkA_N"/>
    <property type="match status" value="1"/>
</dbReference>
<protein>
    <recommendedName>
        <fullName evidence="8">RCK N-terminal domain-containing protein</fullName>
    </recommendedName>
</protein>
<feature type="transmembrane region" description="Helical" evidence="7">
    <location>
        <begin position="349"/>
        <end position="372"/>
    </location>
</feature>
<evidence type="ECO:0000256" key="6">
    <source>
        <dbReference type="ARBA" id="ARBA00023136"/>
    </source>
</evidence>
<feature type="transmembrane region" description="Helical" evidence="7">
    <location>
        <begin position="322"/>
        <end position="343"/>
    </location>
</feature>
<evidence type="ECO:0000313" key="10">
    <source>
        <dbReference type="Proteomes" id="UP000177281"/>
    </source>
</evidence>
<evidence type="ECO:0000256" key="1">
    <source>
        <dbReference type="ARBA" id="ARBA00004141"/>
    </source>
</evidence>
<dbReference type="Gene3D" id="3.40.50.720">
    <property type="entry name" value="NAD(P)-binding Rossmann-like Domain"/>
    <property type="match status" value="1"/>
</dbReference>
<feature type="transmembrane region" description="Helical" evidence="7">
    <location>
        <begin position="145"/>
        <end position="167"/>
    </location>
</feature>
<comment type="caution">
    <text evidence="9">The sequence shown here is derived from an EMBL/GenBank/DDBJ whole genome shotgun (WGS) entry which is preliminary data.</text>
</comment>
<feature type="transmembrane region" description="Helical" evidence="7">
    <location>
        <begin position="55"/>
        <end position="77"/>
    </location>
</feature>
<dbReference type="PROSITE" id="PS51201">
    <property type="entry name" value="RCK_N"/>
    <property type="match status" value="1"/>
</dbReference>
<sequence>MNLIFELTLIITLATILGFIARLLKQPLLVAYLAAGVLLSYLGFFDLFNQESFQLFADLGIMFLLFLVGLEINYASLRLVGKSSVIVGLGQIIFTALIGYVIAKFLGFNPIESAYVAIALTFSSTIIIVKLLSDKKDTHSLYGKISIGVMLVQDIVAIFLLIVLSSLQIGAGSALLPEILLTIAKGLGLFAVVLFLGYKILPRLFDQISHSQELLFLTSTAWVFLLVSLSAKLGFSIEIAGFLAGLALANSSEHFQIANKIRPLRDFFIVIFFILLGSSFILPNLSTIATPLVIFSLFVLIGNPLIVLLIMGISGYRKRTSFLTGVTVAQISEFSLVLAALGFKLGHISSSAVALITAVGIVTIGLSTYMIIYADQIFNFLSPALSIFERKKTSEIPISSELFKKPIVLIGFHRTGKSLAHNLQKESLLIIDFDPDIIENIKTSGYDYLFGDISDPEIFEKAISPKTKLVISTSPDLHDNLGLLEMLNKLKRKPRVIARAETETDARLLYDAGSDYVLLPNLSAGHYLGRALGADFKLNTLNKLKAKDLSVLNLQRNKT</sequence>
<name>A0A1F5PWX2_9BACT</name>
<keyword evidence="3" id="KW-0813">Transport</keyword>
<evidence type="ECO:0000256" key="5">
    <source>
        <dbReference type="ARBA" id="ARBA00022989"/>
    </source>
</evidence>
<evidence type="ECO:0000259" key="8">
    <source>
        <dbReference type="PROSITE" id="PS51201"/>
    </source>
</evidence>
<dbReference type="GO" id="GO:0015297">
    <property type="term" value="F:antiporter activity"/>
    <property type="evidence" value="ECO:0007669"/>
    <property type="project" value="InterPro"/>
</dbReference>
<feature type="transmembrane region" description="Helical" evidence="7">
    <location>
        <begin position="30"/>
        <end position="48"/>
    </location>
</feature>
<evidence type="ECO:0000256" key="3">
    <source>
        <dbReference type="ARBA" id="ARBA00022448"/>
    </source>
</evidence>
<comment type="subcellular location">
    <subcellularLocation>
        <location evidence="1">Membrane</location>
        <topology evidence="1">Multi-pass membrane protein</topology>
    </subcellularLocation>
</comment>
<dbReference type="InterPro" id="IPR003148">
    <property type="entry name" value="RCK_N"/>
</dbReference>
<dbReference type="InterPro" id="IPR038770">
    <property type="entry name" value="Na+/solute_symporter_sf"/>
</dbReference>
<keyword evidence="4 7" id="KW-0812">Transmembrane</keyword>
<dbReference type="InterPro" id="IPR036291">
    <property type="entry name" value="NAD(P)-bd_dom_sf"/>
</dbReference>
<dbReference type="SUPFAM" id="SSF51735">
    <property type="entry name" value="NAD(P)-binding Rossmann-fold domains"/>
    <property type="match status" value="1"/>
</dbReference>
<dbReference type="Proteomes" id="UP000177281">
    <property type="component" value="Unassembled WGS sequence"/>
</dbReference>
<reference evidence="9 10" key="1">
    <citation type="journal article" date="2016" name="Nat. Commun.">
        <title>Thousands of microbial genomes shed light on interconnected biogeochemical processes in an aquifer system.</title>
        <authorList>
            <person name="Anantharaman K."/>
            <person name="Brown C.T."/>
            <person name="Hug L.A."/>
            <person name="Sharon I."/>
            <person name="Castelle C.J."/>
            <person name="Probst A.J."/>
            <person name="Thomas B.C."/>
            <person name="Singh A."/>
            <person name="Wilkins M.J."/>
            <person name="Karaoz U."/>
            <person name="Brodie E.L."/>
            <person name="Williams K.H."/>
            <person name="Hubbard S.S."/>
            <person name="Banfield J.F."/>
        </authorList>
    </citation>
    <scope>NUCLEOTIDE SEQUENCE [LARGE SCALE GENOMIC DNA]</scope>
</reference>
<dbReference type="GO" id="GO:0006813">
    <property type="term" value="P:potassium ion transport"/>
    <property type="evidence" value="ECO:0007669"/>
    <property type="project" value="InterPro"/>
</dbReference>
<accession>A0A1F5PWX2</accession>
<comment type="similarity">
    <text evidence="2">Belongs to the monovalent cation:proton antiporter 2 (CPA2) transporter (TC 2.A.37) family.</text>
</comment>
<feature type="transmembrane region" description="Helical" evidence="7">
    <location>
        <begin position="7"/>
        <end position="24"/>
    </location>
</feature>
<feature type="transmembrane region" description="Helical" evidence="7">
    <location>
        <begin position="221"/>
        <end position="246"/>
    </location>
</feature>
<organism evidence="9 10">
    <name type="scientific">Candidatus Doudnabacteria bacterium RIFCSPLOWO2_01_FULL_44_21</name>
    <dbReference type="NCBI Taxonomy" id="1817841"/>
    <lineage>
        <taxon>Bacteria</taxon>
        <taxon>Candidatus Doudnaibacteriota</taxon>
    </lineage>
</organism>
<feature type="transmembrane region" description="Helical" evidence="7">
    <location>
        <begin position="83"/>
        <end position="102"/>
    </location>
</feature>
<feature type="domain" description="RCK N-terminal" evidence="8">
    <location>
        <begin position="404"/>
        <end position="518"/>
    </location>
</feature>
<evidence type="ECO:0000313" key="9">
    <source>
        <dbReference type="EMBL" id="OGE94415.1"/>
    </source>
</evidence>
<proteinExistence type="inferred from homology"/>
<dbReference type="GO" id="GO:0016020">
    <property type="term" value="C:membrane"/>
    <property type="evidence" value="ECO:0007669"/>
    <property type="project" value="UniProtKB-SubCell"/>
</dbReference>
<dbReference type="Gene3D" id="1.20.1530.20">
    <property type="match status" value="1"/>
</dbReference>
<keyword evidence="5 7" id="KW-1133">Transmembrane helix</keyword>
<keyword evidence="6 7" id="KW-0472">Membrane</keyword>
<feature type="transmembrane region" description="Helical" evidence="7">
    <location>
        <begin position="292"/>
        <end position="310"/>
    </location>
</feature>
<feature type="transmembrane region" description="Helical" evidence="7">
    <location>
        <begin position="114"/>
        <end position="133"/>
    </location>
</feature>
<dbReference type="PANTHER" id="PTHR42751">
    <property type="entry name" value="SODIUM/HYDROGEN EXCHANGER FAMILY/TRKA DOMAIN PROTEIN"/>
    <property type="match status" value="1"/>
</dbReference>
<dbReference type="PANTHER" id="PTHR42751:SF3">
    <property type="entry name" value="SODIUM_GLUTAMATE SYMPORTER"/>
    <property type="match status" value="1"/>
</dbReference>
<evidence type="ECO:0000256" key="4">
    <source>
        <dbReference type="ARBA" id="ARBA00022692"/>
    </source>
</evidence>